<proteinExistence type="predicted"/>
<keyword evidence="3" id="KW-1185">Reference proteome</keyword>
<sequence>MVVENQIGQFILWDKARGSVNTVFLDPKSHATPAGGSSAPPVRQVFSSNPVRVSKDGNRPFCQSTPEIPVNEQAQETTQEALGNSTGELPTPSREVPDVELGESDDDTDEIYFLAREDPEPDEQERCGGEYEEAAHTVEVEDDGEDARVYLPGDDSRSPRRDDSTDAEARAGLEGCGEDDLAGIARVSSAVWGRHDNYERTGDTQRGYNIPA</sequence>
<feature type="region of interest" description="Disordered" evidence="1">
    <location>
        <begin position="135"/>
        <end position="174"/>
    </location>
</feature>
<comment type="caution">
    <text evidence="2">The sequence shown here is derived from an EMBL/GenBank/DDBJ whole genome shotgun (WGS) entry which is preliminary data.</text>
</comment>
<dbReference type="AlphaFoldDB" id="A0AAD7KGM4"/>
<name>A0AAD7KGM4_9AGAR</name>
<feature type="compositionally biased region" description="Acidic residues" evidence="1">
    <location>
        <begin position="98"/>
        <end position="108"/>
    </location>
</feature>
<evidence type="ECO:0000313" key="2">
    <source>
        <dbReference type="EMBL" id="KAJ7785187.1"/>
    </source>
</evidence>
<feature type="region of interest" description="Disordered" evidence="1">
    <location>
        <begin position="65"/>
        <end position="108"/>
    </location>
</feature>
<evidence type="ECO:0000313" key="3">
    <source>
        <dbReference type="Proteomes" id="UP001215280"/>
    </source>
</evidence>
<evidence type="ECO:0000256" key="1">
    <source>
        <dbReference type="SAM" id="MobiDB-lite"/>
    </source>
</evidence>
<feature type="compositionally biased region" description="Polar residues" evidence="1">
    <location>
        <begin position="65"/>
        <end position="88"/>
    </location>
</feature>
<feature type="compositionally biased region" description="Basic and acidic residues" evidence="1">
    <location>
        <begin position="154"/>
        <end position="171"/>
    </location>
</feature>
<protein>
    <submittedName>
        <fullName evidence="2">Uncharacterized protein</fullName>
    </submittedName>
</protein>
<dbReference type="Proteomes" id="UP001215280">
    <property type="component" value="Unassembled WGS sequence"/>
</dbReference>
<reference evidence="2" key="1">
    <citation type="submission" date="2023-03" db="EMBL/GenBank/DDBJ databases">
        <title>Massive genome expansion in bonnet fungi (Mycena s.s.) driven by repeated elements and novel gene families across ecological guilds.</title>
        <authorList>
            <consortium name="Lawrence Berkeley National Laboratory"/>
            <person name="Harder C.B."/>
            <person name="Miyauchi S."/>
            <person name="Viragh M."/>
            <person name="Kuo A."/>
            <person name="Thoen E."/>
            <person name="Andreopoulos B."/>
            <person name="Lu D."/>
            <person name="Skrede I."/>
            <person name="Drula E."/>
            <person name="Henrissat B."/>
            <person name="Morin E."/>
            <person name="Kohler A."/>
            <person name="Barry K."/>
            <person name="LaButti K."/>
            <person name="Morin E."/>
            <person name="Salamov A."/>
            <person name="Lipzen A."/>
            <person name="Mereny Z."/>
            <person name="Hegedus B."/>
            <person name="Baldrian P."/>
            <person name="Stursova M."/>
            <person name="Weitz H."/>
            <person name="Taylor A."/>
            <person name="Grigoriev I.V."/>
            <person name="Nagy L.G."/>
            <person name="Martin F."/>
            <person name="Kauserud H."/>
        </authorList>
    </citation>
    <scope>NUCLEOTIDE SEQUENCE</scope>
    <source>
        <strain evidence="2">CBHHK188m</strain>
    </source>
</reference>
<dbReference type="EMBL" id="JARJLG010000001">
    <property type="protein sequence ID" value="KAJ7785187.1"/>
    <property type="molecule type" value="Genomic_DNA"/>
</dbReference>
<organism evidence="2 3">
    <name type="scientific">Mycena maculata</name>
    <dbReference type="NCBI Taxonomy" id="230809"/>
    <lineage>
        <taxon>Eukaryota</taxon>
        <taxon>Fungi</taxon>
        <taxon>Dikarya</taxon>
        <taxon>Basidiomycota</taxon>
        <taxon>Agaricomycotina</taxon>
        <taxon>Agaricomycetes</taxon>
        <taxon>Agaricomycetidae</taxon>
        <taxon>Agaricales</taxon>
        <taxon>Marasmiineae</taxon>
        <taxon>Mycenaceae</taxon>
        <taxon>Mycena</taxon>
    </lineage>
</organism>
<gene>
    <name evidence="2" type="ORF">DFH07DRAFT_948266</name>
</gene>
<accession>A0AAD7KGM4</accession>